<comment type="caution">
    <text evidence="3">The sequence shown here is derived from an EMBL/GenBank/DDBJ whole genome shotgun (WGS) entry which is preliminary data.</text>
</comment>
<protein>
    <submittedName>
        <fullName evidence="3">DUF4350 domain-containing protein</fullName>
    </submittedName>
</protein>
<dbReference type="GeneID" id="81209110"/>
<dbReference type="SMART" id="SM00318">
    <property type="entry name" value="SNc"/>
    <property type="match status" value="1"/>
</dbReference>
<dbReference type="InterPro" id="IPR029062">
    <property type="entry name" value="Class_I_gatase-like"/>
</dbReference>
<evidence type="ECO:0000256" key="1">
    <source>
        <dbReference type="SAM" id="MobiDB-lite"/>
    </source>
</evidence>
<feature type="region of interest" description="Disordered" evidence="1">
    <location>
        <begin position="672"/>
        <end position="696"/>
    </location>
</feature>
<evidence type="ECO:0000313" key="3">
    <source>
        <dbReference type="EMBL" id="MFC6786044.1"/>
    </source>
</evidence>
<dbReference type="PROSITE" id="PS51318">
    <property type="entry name" value="TAT"/>
    <property type="match status" value="1"/>
</dbReference>
<dbReference type="Pfam" id="PF14258">
    <property type="entry name" value="DUF4350"/>
    <property type="match status" value="1"/>
</dbReference>
<evidence type="ECO:0000259" key="2">
    <source>
        <dbReference type="PROSITE" id="PS50830"/>
    </source>
</evidence>
<dbReference type="Gene3D" id="3.40.50.880">
    <property type="match status" value="1"/>
</dbReference>
<dbReference type="Gene3D" id="2.40.50.90">
    <property type="match status" value="1"/>
</dbReference>
<name>A0ABD5TE99_9EURY</name>
<dbReference type="RefSeq" id="WP_284062860.1">
    <property type="nucleotide sequence ID" value="NZ_CP126158.1"/>
</dbReference>
<dbReference type="InterPro" id="IPR016071">
    <property type="entry name" value="Staphylococal_nuclease_OB-fold"/>
</dbReference>
<dbReference type="AlphaFoldDB" id="A0ABD5TE99"/>
<feature type="domain" description="TNase-like" evidence="2">
    <location>
        <begin position="282"/>
        <end position="437"/>
    </location>
</feature>
<accession>A0ABD5TE99</accession>
<proteinExistence type="predicted"/>
<dbReference type="Proteomes" id="UP001596443">
    <property type="component" value="Unassembled WGS sequence"/>
</dbReference>
<reference evidence="3 4" key="1">
    <citation type="journal article" date="2019" name="Int. J. Syst. Evol. Microbiol.">
        <title>The Global Catalogue of Microorganisms (GCM) 10K type strain sequencing project: providing services to taxonomists for standard genome sequencing and annotation.</title>
        <authorList>
            <consortium name="The Broad Institute Genomics Platform"/>
            <consortium name="The Broad Institute Genome Sequencing Center for Infectious Disease"/>
            <person name="Wu L."/>
            <person name="Ma J."/>
        </authorList>
    </citation>
    <scope>NUCLEOTIDE SEQUENCE [LARGE SCALE GENOMIC DNA]</scope>
    <source>
        <strain evidence="3 4">SYNS20</strain>
    </source>
</reference>
<dbReference type="PROSITE" id="PS50830">
    <property type="entry name" value="TNASE_3"/>
    <property type="match status" value="1"/>
</dbReference>
<dbReference type="SUPFAM" id="SSF50199">
    <property type="entry name" value="Staphylococcal nuclease"/>
    <property type="match status" value="1"/>
</dbReference>
<dbReference type="InterPro" id="IPR006311">
    <property type="entry name" value="TAT_signal"/>
</dbReference>
<gene>
    <name evidence="3" type="ORF">ACFQFD_08645</name>
</gene>
<sequence>MRRRNFLGVVGAGAGALAVGSTGARAETTDSDQVDELLFDSTASLLGADGTPAAPDADFVAVRAEPTAVNVDEDGASDAVAYPEDQPIPLVGVDDGVVAFGAPIVQNGTDFLYGNEEVVLNALDRVAGSGTVAFDETHGQFYDADAHTAFIQYAELNGYTFEATGTDGDLASALSEADAAVVTSPSEGFTAAERDALAAFVANGGGLLLFDQSDFGDFDATDNLNEIAGALDLAFRFNDDQVIDEANNAGIGFLPTTTRFDGDFSGLFADRAGLGFEVDTSRTYTAEIVAVTDGDTVDVRIPREGAPDYFDTVRLLGIDTPETTADPELPAEWEGIDSLEYLLSKGGASAAWAREELSGATVDLSFDPAEGARGDFGRLLCYLRYDADGDGGREDFYNRRAVAGGYARVYDSGSTNHDAFIEVERKARKRGLGVWEESDPGASAPTRPARVERVLFPRAAPVKAGEGAEVVARAGESASLPGTPLAAVDKDASVAVIGAQTISEDYDGPDAPVDDPDTYDAYQFTAGVVDELTARAGEVLIDGGHGQFAAGESVSAEDAAYFQRYLEGLDTGFTQYNDVASMRKLTRGRAIVVSAPTEDYAEAELAALRRYARGGGAVVVLAGRAADRGRVNGLLDALDADLAIGAGAVTDASANAGRPDLLVTADVDVEPPVLGSERGRGGEDDGENSLAGVLFD</sequence>
<dbReference type="EMBL" id="JBHSWX010000012">
    <property type="protein sequence ID" value="MFC6786044.1"/>
    <property type="molecule type" value="Genomic_DNA"/>
</dbReference>
<keyword evidence="4" id="KW-1185">Reference proteome</keyword>
<dbReference type="InterPro" id="IPR025646">
    <property type="entry name" value="DUF4350"/>
</dbReference>
<dbReference type="Pfam" id="PF00565">
    <property type="entry name" value="SNase"/>
    <property type="match status" value="1"/>
</dbReference>
<evidence type="ECO:0000313" key="4">
    <source>
        <dbReference type="Proteomes" id="UP001596443"/>
    </source>
</evidence>
<dbReference type="InterPro" id="IPR035437">
    <property type="entry name" value="SNase_OB-fold_sf"/>
</dbReference>
<organism evidence="3 4">
    <name type="scientific">Halobaculum halobium</name>
    <dbReference type="NCBI Taxonomy" id="3032281"/>
    <lineage>
        <taxon>Archaea</taxon>
        <taxon>Methanobacteriati</taxon>
        <taxon>Methanobacteriota</taxon>
        <taxon>Stenosarchaea group</taxon>
        <taxon>Halobacteria</taxon>
        <taxon>Halobacteriales</taxon>
        <taxon>Haloferacaceae</taxon>
        <taxon>Halobaculum</taxon>
    </lineage>
</organism>